<name>A0ABW5M0T3_9BACT</name>
<dbReference type="RefSeq" id="WP_381519704.1">
    <property type="nucleotide sequence ID" value="NZ_JBHULN010000002.1"/>
</dbReference>
<dbReference type="EMBL" id="JBHULN010000002">
    <property type="protein sequence ID" value="MFD2569894.1"/>
    <property type="molecule type" value="Genomic_DNA"/>
</dbReference>
<keyword evidence="2" id="KW-1185">Reference proteome</keyword>
<proteinExistence type="predicted"/>
<evidence type="ECO:0000313" key="2">
    <source>
        <dbReference type="Proteomes" id="UP001597469"/>
    </source>
</evidence>
<reference evidence="2" key="1">
    <citation type="journal article" date="2019" name="Int. J. Syst. Evol. Microbiol.">
        <title>The Global Catalogue of Microorganisms (GCM) 10K type strain sequencing project: providing services to taxonomists for standard genome sequencing and annotation.</title>
        <authorList>
            <consortium name="The Broad Institute Genomics Platform"/>
            <consortium name="The Broad Institute Genome Sequencing Center for Infectious Disease"/>
            <person name="Wu L."/>
            <person name="Ma J."/>
        </authorList>
    </citation>
    <scope>NUCLEOTIDE SEQUENCE [LARGE SCALE GENOMIC DNA]</scope>
    <source>
        <strain evidence="2">KCTC 42805</strain>
    </source>
</reference>
<comment type="caution">
    <text evidence="1">The sequence shown here is derived from an EMBL/GenBank/DDBJ whole genome shotgun (WGS) entry which is preliminary data.</text>
</comment>
<organism evidence="1 2">
    <name type="scientific">Spirosoma soli</name>
    <dbReference type="NCBI Taxonomy" id="1770529"/>
    <lineage>
        <taxon>Bacteria</taxon>
        <taxon>Pseudomonadati</taxon>
        <taxon>Bacteroidota</taxon>
        <taxon>Cytophagia</taxon>
        <taxon>Cytophagales</taxon>
        <taxon>Cytophagaceae</taxon>
        <taxon>Spirosoma</taxon>
    </lineage>
</organism>
<accession>A0ABW5M0T3</accession>
<sequence length="182" mass="20377">MNTYRPLISWLLIGSQLLGCRDDQVAPQLPPETQVGQKTFGCLVNGKVWLPGGKIAAWRLGGQKSNLEVTTGLSPDCKSTYLQVHAQINQGEKWINFFKVGITQTGTYSLGVDSTSSVSYRGEELPVSCRDYYTDRRNSHGRIIEGELTLTRYDQVVAGRFSFVFVQPNCDTIRITDGRFDY</sequence>
<gene>
    <name evidence="1" type="ORF">ACFSUS_04565</name>
</gene>
<evidence type="ECO:0000313" key="1">
    <source>
        <dbReference type="EMBL" id="MFD2569894.1"/>
    </source>
</evidence>
<dbReference type="Proteomes" id="UP001597469">
    <property type="component" value="Unassembled WGS sequence"/>
</dbReference>
<protein>
    <submittedName>
        <fullName evidence="1">Uncharacterized protein</fullName>
    </submittedName>
</protein>